<reference evidence="6 7" key="1">
    <citation type="submission" date="2016-10" db="EMBL/GenBank/DDBJ databases">
        <authorList>
            <person name="de Groot N.N."/>
        </authorList>
    </citation>
    <scope>NUCLEOTIDE SEQUENCE [LARGE SCALE GENOMIC DNA]</scope>
    <source>
        <strain evidence="6 7">CGMCC 4.2022</strain>
    </source>
</reference>
<dbReference type="PANTHER" id="PTHR44688">
    <property type="entry name" value="DNA-BINDING TRANSCRIPTIONAL ACTIVATOR DEVR_DOSR"/>
    <property type="match status" value="1"/>
</dbReference>
<evidence type="ECO:0000256" key="1">
    <source>
        <dbReference type="ARBA" id="ARBA00023015"/>
    </source>
</evidence>
<dbReference type="RefSeq" id="WP_093784006.1">
    <property type="nucleotide sequence ID" value="NZ_FNIE01000004.1"/>
</dbReference>
<organism evidence="6 7">
    <name type="scientific">Actinacidiphila guanduensis</name>
    <dbReference type="NCBI Taxonomy" id="310781"/>
    <lineage>
        <taxon>Bacteria</taxon>
        <taxon>Bacillati</taxon>
        <taxon>Actinomycetota</taxon>
        <taxon>Actinomycetes</taxon>
        <taxon>Kitasatosporales</taxon>
        <taxon>Streptomycetaceae</taxon>
        <taxon>Actinacidiphila</taxon>
    </lineage>
</organism>
<dbReference type="STRING" id="310781.SAMN05216259_104221"/>
<dbReference type="EMBL" id="FNIE01000004">
    <property type="protein sequence ID" value="SDN46277.1"/>
    <property type="molecule type" value="Genomic_DNA"/>
</dbReference>
<dbReference type="InterPro" id="IPR016032">
    <property type="entry name" value="Sig_transdc_resp-reg_C-effctor"/>
</dbReference>
<keyword evidence="1" id="KW-0805">Transcription regulation</keyword>
<dbReference type="CDD" id="cd06170">
    <property type="entry name" value="LuxR_C_like"/>
    <property type="match status" value="1"/>
</dbReference>
<dbReference type="InterPro" id="IPR000792">
    <property type="entry name" value="Tscrpt_reg_LuxR_C"/>
</dbReference>
<dbReference type="AlphaFoldDB" id="A0A1H0BKW4"/>
<dbReference type="SUPFAM" id="SSF46894">
    <property type="entry name" value="C-terminal effector domain of the bipartite response regulators"/>
    <property type="match status" value="1"/>
</dbReference>
<dbReference type="SMART" id="SM00421">
    <property type="entry name" value="HTH_LUXR"/>
    <property type="match status" value="1"/>
</dbReference>
<evidence type="ECO:0000313" key="6">
    <source>
        <dbReference type="EMBL" id="SDN46277.1"/>
    </source>
</evidence>
<keyword evidence="3" id="KW-0804">Transcription</keyword>
<dbReference type="PRINTS" id="PR00038">
    <property type="entry name" value="HTHLUXR"/>
</dbReference>
<evidence type="ECO:0000313" key="7">
    <source>
        <dbReference type="Proteomes" id="UP000199341"/>
    </source>
</evidence>
<dbReference type="PROSITE" id="PS50043">
    <property type="entry name" value="HTH_LUXR_2"/>
    <property type="match status" value="1"/>
</dbReference>
<evidence type="ECO:0000256" key="2">
    <source>
        <dbReference type="ARBA" id="ARBA00023125"/>
    </source>
</evidence>
<dbReference type="PANTHER" id="PTHR44688:SF16">
    <property type="entry name" value="DNA-BINDING TRANSCRIPTIONAL ACTIVATOR DEVR_DOSR"/>
    <property type="match status" value="1"/>
</dbReference>
<accession>A0A1H0BKW4</accession>
<dbReference type="GO" id="GO:0003677">
    <property type="term" value="F:DNA binding"/>
    <property type="evidence" value="ECO:0007669"/>
    <property type="project" value="UniProtKB-KW"/>
</dbReference>
<evidence type="ECO:0000259" key="5">
    <source>
        <dbReference type="PROSITE" id="PS50043"/>
    </source>
</evidence>
<dbReference type="Pfam" id="PF00196">
    <property type="entry name" value="GerE"/>
    <property type="match status" value="1"/>
</dbReference>
<gene>
    <name evidence="6" type="ORF">SAMN05216259_104221</name>
</gene>
<evidence type="ECO:0000256" key="4">
    <source>
        <dbReference type="SAM" id="MobiDB-lite"/>
    </source>
</evidence>
<name>A0A1H0BKW4_9ACTN</name>
<dbReference type="OrthoDB" id="4865864at2"/>
<dbReference type="GO" id="GO:0006355">
    <property type="term" value="P:regulation of DNA-templated transcription"/>
    <property type="evidence" value="ECO:0007669"/>
    <property type="project" value="InterPro"/>
</dbReference>
<feature type="region of interest" description="Disordered" evidence="4">
    <location>
        <begin position="1"/>
        <end position="22"/>
    </location>
</feature>
<evidence type="ECO:0000256" key="3">
    <source>
        <dbReference type="ARBA" id="ARBA00023163"/>
    </source>
</evidence>
<proteinExistence type="predicted"/>
<keyword evidence="7" id="KW-1185">Reference proteome</keyword>
<dbReference type="InterPro" id="IPR036388">
    <property type="entry name" value="WH-like_DNA-bd_sf"/>
</dbReference>
<sequence>MTRTGADIRALPPGADASLDRLSPREREVAALVTLGLSDREISDRLVISRRTAESHVAHILAKLGFTSRVQVAAHMTRCLEGLPKR</sequence>
<protein>
    <submittedName>
        <fullName evidence="6">Regulatory protein, luxR family</fullName>
    </submittedName>
</protein>
<dbReference type="Proteomes" id="UP000199341">
    <property type="component" value="Unassembled WGS sequence"/>
</dbReference>
<dbReference type="Gene3D" id="1.10.10.10">
    <property type="entry name" value="Winged helix-like DNA-binding domain superfamily/Winged helix DNA-binding domain"/>
    <property type="match status" value="1"/>
</dbReference>
<feature type="domain" description="HTH luxR-type" evidence="5">
    <location>
        <begin position="15"/>
        <end position="80"/>
    </location>
</feature>
<keyword evidence="2" id="KW-0238">DNA-binding</keyword>